<dbReference type="STRING" id="1293890.TALK_08525"/>
<dbReference type="GO" id="GO:0007165">
    <property type="term" value="P:signal transduction"/>
    <property type="evidence" value="ECO:0007669"/>
    <property type="project" value="UniProtKB-KW"/>
</dbReference>
<keyword evidence="2" id="KW-1003">Cell membrane</keyword>
<dbReference type="SMART" id="SM01049">
    <property type="entry name" value="Cache_2"/>
    <property type="match status" value="1"/>
</dbReference>
<dbReference type="OrthoDB" id="7260004at2"/>
<dbReference type="Pfam" id="PF00015">
    <property type="entry name" value="MCPsignal"/>
    <property type="match status" value="1"/>
</dbReference>
<keyword evidence="5 11" id="KW-1133">Transmembrane helix</keyword>
<dbReference type="GO" id="GO:0005886">
    <property type="term" value="C:plasma membrane"/>
    <property type="evidence" value="ECO:0007669"/>
    <property type="project" value="UniProtKB-SubCell"/>
</dbReference>
<keyword evidence="4 11" id="KW-0812">Transmembrane</keyword>
<evidence type="ECO:0000259" key="13">
    <source>
        <dbReference type="PROSITE" id="PS50192"/>
    </source>
</evidence>
<feature type="domain" description="HAMP" evidence="14">
    <location>
        <begin position="213"/>
        <end position="266"/>
    </location>
</feature>
<dbReference type="Pfam" id="PF00672">
    <property type="entry name" value="HAMP"/>
    <property type="match status" value="1"/>
</dbReference>
<dbReference type="InterPro" id="IPR003660">
    <property type="entry name" value="HAMP_dom"/>
</dbReference>
<evidence type="ECO:0000256" key="1">
    <source>
        <dbReference type="ARBA" id="ARBA00004429"/>
    </source>
</evidence>
<comment type="caution">
    <text evidence="15">The sequence shown here is derived from an EMBL/GenBank/DDBJ whole genome shotgun (WGS) entry which is preliminary data.</text>
</comment>
<dbReference type="PROSITE" id="PS50111">
    <property type="entry name" value="CHEMOTAXIS_TRANSDUC_2"/>
    <property type="match status" value="1"/>
</dbReference>
<accession>A0A1Y2LCY0</accession>
<gene>
    <name evidence="15" type="ORF">TALK_08525</name>
</gene>
<evidence type="ECO:0000256" key="8">
    <source>
        <dbReference type="ARBA" id="ARBA00029447"/>
    </source>
</evidence>
<dbReference type="CDD" id="cd06225">
    <property type="entry name" value="HAMP"/>
    <property type="match status" value="1"/>
</dbReference>
<evidence type="ECO:0000256" key="3">
    <source>
        <dbReference type="ARBA" id="ARBA00022519"/>
    </source>
</evidence>
<evidence type="ECO:0000256" key="7">
    <source>
        <dbReference type="ARBA" id="ARBA00023224"/>
    </source>
</evidence>
<dbReference type="Gene3D" id="3.30.450.20">
    <property type="entry name" value="PAS domain"/>
    <property type="match status" value="1"/>
</dbReference>
<evidence type="ECO:0000256" key="6">
    <source>
        <dbReference type="ARBA" id="ARBA00023136"/>
    </source>
</evidence>
<reference evidence="15 16" key="1">
    <citation type="submission" date="2014-03" db="EMBL/GenBank/DDBJ databases">
        <title>The draft genome sequence of Thalassospira alkalitolerans JCM 18968.</title>
        <authorList>
            <person name="Lai Q."/>
            <person name="Shao Z."/>
        </authorList>
    </citation>
    <scope>NUCLEOTIDE SEQUENCE [LARGE SCALE GENOMIC DNA]</scope>
    <source>
        <strain evidence="15 16">JCM 18968</strain>
    </source>
</reference>
<evidence type="ECO:0000313" key="16">
    <source>
        <dbReference type="Proteomes" id="UP000193396"/>
    </source>
</evidence>
<keyword evidence="7 9" id="KW-0807">Transducer</keyword>
<dbReference type="PROSITE" id="PS50192">
    <property type="entry name" value="T_SNARE"/>
    <property type="match status" value="1"/>
</dbReference>
<feature type="domain" description="Methyl-accepting transducer" evidence="12">
    <location>
        <begin position="307"/>
        <end position="529"/>
    </location>
</feature>
<dbReference type="Pfam" id="PF17200">
    <property type="entry name" value="sCache_2"/>
    <property type="match status" value="1"/>
</dbReference>
<keyword evidence="10" id="KW-0175">Coiled coil</keyword>
<evidence type="ECO:0000256" key="10">
    <source>
        <dbReference type="SAM" id="Coils"/>
    </source>
</evidence>
<feature type="coiled-coil region" evidence="10">
    <location>
        <begin position="264"/>
        <end position="296"/>
    </location>
</feature>
<dbReference type="PANTHER" id="PTHR32089">
    <property type="entry name" value="METHYL-ACCEPTING CHEMOTAXIS PROTEIN MCPB"/>
    <property type="match status" value="1"/>
</dbReference>
<dbReference type="PROSITE" id="PS50885">
    <property type="entry name" value="HAMP"/>
    <property type="match status" value="1"/>
</dbReference>
<evidence type="ECO:0000256" key="9">
    <source>
        <dbReference type="PROSITE-ProRule" id="PRU00284"/>
    </source>
</evidence>
<comment type="subcellular location">
    <subcellularLocation>
        <location evidence="1">Cell inner membrane</location>
        <topology evidence="1">Multi-pass membrane protein</topology>
    </subcellularLocation>
</comment>
<dbReference type="SMART" id="SM00283">
    <property type="entry name" value="MA"/>
    <property type="match status" value="1"/>
</dbReference>
<feature type="transmembrane region" description="Helical" evidence="11">
    <location>
        <begin position="185"/>
        <end position="211"/>
    </location>
</feature>
<dbReference type="Gene3D" id="1.10.287.950">
    <property type="entry name" value="Methyl-accepting chemotaxis protein"/>
    <property type="match status" value="1"/>
</dbReference>
<dbReference type="InterPro" id="IPR033480">
    <property type="entry name" value="sCache_2"/>
</dbReference>
<keyword evidence="3" id="KW-0997">Cell inner membrane</keyword>
<dbReference type="EMBL" id="JFKB01000005">
    <property type="protein sequence ID" value="OSQ48315.1"/>
    <property type="molecule type" value="Genomic_DNA"/>
</dbReference>
<evidence type="ECO:0000256" key="2">
    <source>
        <dbReference type="ARBA" id="ARBA00022475"/>
    </source>
</evidence>
<keyword evidence="6 11" id="KW-0472">Membrane</keyword>
<comment type="similarity">
    <text evidence="8">Belongs to the methyl-accepting chemotaxis (MCP) protein family.</text>
</comment>
<name>A0A1Y2LCY0_9PROT</name>
<dbReference type="SUPFAM" id="SSF158472">
    <property type="entry name" value="HAMP domain-like"/>
    <property type="match status" value="1"/>
</dbReference>
<dbReference type="InterPro" id="IPR000727">
    <property type="entry name" value="T_SNARE_dom"/>
</dbReference>
<dbReference type="InterPro" id="IPR004089">
    <property type="entry name" value="MCPsignal_dom"/>
</dbReference>
<evidence type="ECO:0000256" key="5">
    <source>
        <dbReference type="ARBA" id="ARBA00022989"/>
    </source>
</evidence>
<dbReference type="Gene3D" id="6.10.340.10">
    <property type="match status" value="1"/>
</dbReference>
<evidence type="ECO:0000256" key="4">
    <source>
        <dbReference type="ARBA" id="ARBA00022692"/>
    </source>
</evidence>
<dbReference type="SUPFAM" id="SSF58104">
    <property type="entry name" value="Methyl-accepting chemotaxis protein (MCP) signaling domain"/>
    <property type="match status" value="1"/>
</dbReference>
<evidence type="ECO:0000259" key="14">
    <source>
        <dbReference type="PROSITE" id="PS50885"/>
    </source>
</evidence>
<evidence type="ECO:0000259" key="12">
    <source>
        <dbReference type="PROSITE" id="PS50111"/>
    </source>
</evidence>
<protein>
    <submittedName>
        <fullName evidence="15">Chemotaxis protein</fullName>
    </submittedName>
</protein>
<evidence type="ECO:0000313" key="15">
    <source>
        <dbReference type="EMBL" id="OSQ48315.1"/>
    </source>
</evidence>
<feature type="transmembrane region" description="Helical" evidence="11">
    <location>
        <begin position="12"/>
        <end position="33"/>
    </location>
</feature>
<sequence>MLQKLKIGSKIASLSGVALIGLIVIASIQLISLRDTMLEDRKDKLRAATEISASIARNYQARVDKGEIEQQQAIDDFYRFMAPARFDDDIGYMFAFTSTGETVMHGTNPALIGKNLSGLKDSNGVYFTSELVKAGSLPGGGFVTYYWSKPDQPKEITFEKLSYAAPLPWGHIIGTGIYIDDLQSAFWTNATFVIVICASLLLILILTGLIIGRDISGSLKKLSSRMNLIARGDFSGEIEGRDRGDEVGEMAHTVVSFREQALENKRLQANQRDMELKTEEQRRNAIMDMANSLEQRVKGLIQSISGSITEMQTATGDMQKATNMNSELSRAVATATTETSNNVQTVSAATEELTASSDEIAQQVSNSAAVAAEANEEAARTNETVIGLADAAQRIGDVAKLIGDIAEQTNLLALNATIEAARAGDAGKGFAVVASEVKNLANQTAKATEEINQQILTVQNETGEAVEAIRRISETIARVAESSTAISAAVEEQHAAIGEISRNVTQAASGTEEVSQRIETVNDNAAKVSSGTSSLAHAAEKLVGEAVDLDKAVETFLEDLRSKASI</sequence>
<dbReference type="RefSeq" id="WP_085617850.1">
    <property type="nucleotide sequence ID" value="NZ_JFKB01000005.1"/>
</dbReference>
<evidence type="ECO:0000256" key="11">
    <source>
        <dbReference type="SAM" id="Phobius"/>
    </source>
</evidence>
<feature type="domain" description="T-SNARE coiled-coil homology" evidence="13">
    <location>
        <begin position="459"/>
        <end position="521"/>
    </location>
</feature>
<dbReference type="PANTHER" id="PTHR32089:SF112">
    <property type="entry name" value="LYSOZYME-LIKE PROTEIN-RELATED"/>
    <property type="match status" value="1"/>
</dbReference>
<proteinExistence type="inferred from homology"/>
<dbReference type="AlphaFoldDB" id="A0A1Y2LCY0"/>
<keyword evidence="16" id="KW-1185">Reference proteome</keyword>
<dbReference type="SMART" id="SM00304">
    <property type="entry name" value="HAMP"/>
    <property type="match status" value="2"/>
</dbReference>
<dbReference type="Proteomes" id="UP000193396">
    <property type="component" value="Unassembled WGS sequence"/>
</dbReference>
<organism evidence="15 16">
    <name type="scientific">Thalassospira alkalitolerans</name>
    <dbReference type="NCBI Taxonomy" id="1293890"/>
    <lineage>
        <taxon>Bacteria</taxon>
        <taxon>Pseudomonadati</taxon>
        <taxon>Pseudomonadota</taxon>
        <taxon>Alphaproteobacteria</taxon>
        <taxon>Rhodospirillales</taxon>
        <taxon>Thalassospiraceae</taxon>
        <taxon>Thalassospira</taxon>
    </lineage>
</organism>